<dbReference type="SUPFAM" id="SSF52540">
    <property type="entry name" value="P-loop containing nucleoside triphosphate hydrolases"/>
    <property type="match status" value="1"/>
</dbReference>
<protein>
    <recommendedName>
        <fullName evidence="3">Sulfotransferase family protein</fullName>
    </recommendedName>
</protein>
<evidence type="ECO:0000313" key="2">
    <source>
        <dbReference type="Proteomes" id="UP001050691"/>
    </source>
</evidence>
<dbReference type="AlphaFoldDB" id="A0AAV5AT51"/>
<dbReference type="Pfam" id="PF17784">
    <property type="entry name" value="Sulfotransfer_4"/>
    <property type="match status" value="1"/>
</dbReference>
<comment type="caution">
    <text evidence="1">The sequence shown here is derived from an EMBL/GenBank/DDBJ whole genome shotgun (WGS) entry which is preliminary data.</text>
</comment>
<name>A0AAV5AT51_9AGAM</name>
<dbReference type="InterPro" id="IPR040632">
    <property type="entry name" value="Sulfotransfer_4"/>
</dbReference>
<gene>
    <name evidence="1" type="ORF">Clacol_010218</name>
</gene>
<accession>A0AAV5AT51</accession>
<keyword evidence="2" id="KW-1185">Reference proteome</keyword>
<proteinExistence type="predicted"/>
<dbReference type="Proteomes" id="UP001050691">
    <property type="component" value="Unassembled WGS sequence"/>
</dbReference>
<dbReference type="PANTHER" id="PTHR36978:SF4">
    <property type="entry name" value="P-LOOP CONTAINING NUCLEOSIDE TRIPHOSPHATE HYDROLASE PROTEIN"/>
    <property type="match status" value="1"/>
</dbReference>
<sequence length="173" mass="20238">MCRIGSNRPVALNRLGFGPCYHILLRPDNHDLRIWYNVGQDYPVAINFEKLYKAYPDAKFILTIRDPAKWEASTKETLSKILAPGVNHESWEYKWFIVDAITRYHRGRFFTNAQDEIIAHNQRIIETISADQLLVYEVSQGWEPLVDYLGVEKPDIPFPRVNETAKFPERIMD</sequence>
<evidence type="ECO:0000313" key="1">
    <source>
        <dbReference type="EMBL" id="GJJ15939.1"/>
    </source>
</evidence>
<reference evidence="1" key="1">
    <citation type="submission" date="2021-10" db="EMBL/GenBank/DDBJ databases">
        <title>De novo Genome Assembly of Clathrus columnatus (Basidiomycota, Fungi) Using Illumina and Nanopore Sequence Data.</title>
        <authorList>
            <person name="Ogiso-Tanaka E."/>
            <person name="Itagaki H."/>
            <person name="Hosoya T."/>
            <person name="Hosaka K."/>
        </authorList>
    </citation>
    <scope>NUCLEOTIDE SEQUENCE</scope>
    <source>
        <strain evidence="1">MO-923</strain>
    </source>
</reference>
<evidence type="ECO:0008006" key="3">
    <source>
        <dbReference type="Google" id="ProtNLM"/>
    </source>
</evidence>
<dbReference type="EMBL" id="BPWL01000011">
    <property type="protein sequence ID" value="GJJ15939.1"/>
    <property type="molecule type" value="Genomic_DNA"/>
</dbReference>
<dbReference type="InterPro" id="IPR027417">
    <property type="entry name" value="P-loop_NTPase"/>
</dbReference>
<dbReference type="PANTHER" id="PTHR36978">
    <property type="entry name" value="P-LOOP CONTAINING NUCLEOTIDE TRIPHOSPHATE HYDROLASE"/>
    <property type="match status" value="1"/>
</dbReference>
<organism evidence="1 2">
    <name type="scientific">Clathrus columnatus</name>
    <dbReference type="NCBI Taxonomy" id="1419009"/>
    <lineage>
        <taxon>Eukaryota</taxon>
        <taxon>Fungi</taxon>
        <taxon>Dikarya</taxon>
        <taxon>Basidiomycota</taxon>
        <taxon>Agaricomycotina</taxon>
        <taxon>Agaricomycetes</taxon>
        <taxon>Phallomycetidae</taxon>
        <taxon>Phallales</taxon>
        <taxon>Clathraceae</taxon>
        <taxon>Clathrus</taxon>
    </lineage>
</organism>
<dbReference type="Gene3D" id="3.40.50.300">
    <property type="entry name" value="P-loop containing nucleotide triphosphate hydrolases"/>
    <property type="match status" value="1"/>
</dbReference>